<proteinExistence type="predicted"/>
<dbReference type="EMBL" id="KE123939">
    <property type="protein sequence ID" value="EPB89133.1"/>
    <property type="molecule type" value="Genomic_DNA"/>
</dbReference>
<sequence>MHDVLSHVLDTHVLLVTETWLTSGSFPTDWSQYHLYGSKVPGAFNRSSGGITVPIRWRSLRVNITQTSSLQLCLPLPATFLPALCSGVSWSTSIIQKLCTTSKLAVETDHTISSMNLDSVTDSPTVCSQQIYCKNKCWPHGA</sequence>
<name>S2K1T0_MUCC1</name>
<dbReference type="STRING" id="1220926.S2K1T0"/>
<organism evidence="1 2">
    <name type="scientific">Mucor circinelloides f. circinelloides (strain 1006PhL)</name>
    <name type="common">Mucormycosis agent</name>
    <name type="synonym">Calyptromyces circinelloides</name>
    <dbReference type="NCBI Taxonomy" id="1220926"/>
    <lineage>
        <taxon>Eukaryota</taxon>
        <taxon>Fungi</taxon>
        <taxon>Fungi incertae sedis</taxon>
        <taxon>Mucoromycota</taxon>
        <taxon>Mucoromycotina</taxon>
        <taxon>Mucoromycetes</taxon>
        <taxon>Mucorales</taxon>
        <taxon>Mucorineae</taxon>
        <taxon>Mucoraceae</taxon>
        <taxon>Mucor</taxon>
    </lineage>
</organism>
<evidence type="ECO:0000313" key="2">
    <source>
        <dbReference type="Proteomes" id="UP000014254"/>
    </source>
</evidence>
<dbReference type="OrthoDB" id="2207231at2759"/>
<protein>
    <submittedName>
        <fullName evidence="1">Uncharacterized protein</fullName>
    </submittedName>
</protein>
<evidence type="ECO:0000313" key="1">
    <source>
        <dbReference type="EMBL" id="EPB89133.1"/>
    </source>
</evidence>
<accession>S2K1T0</accession>
<dbReference type="InParanoid" id="S2K1T0"/>
<dbReference type="Proteomes" id="UP000014254">
    <property type="component" value="Unassembled WGS sequence"/>
</dbReference>
<gene>
    <name evidence="1" type="ORF">HMPREF1544_04000</name>
</gene>
<keyword evidence="2" id="KW-1185">Reference proteome</keyword>
<reference evidence="2" key="1">
    <citation type="submission" date="2013-05" db="EMBL/GenBank/DDBJ databases">
        <title>The Genome sequence of Mucor circinelloides f. circinelloides 1006PhL.</title>
        <authorList>
            <consortium name="The Broad Institute Genomics Platform"/>
            <person name="Cuomo C."/>
            <person name="Earl A."/>
            <person name="Findley K."/>
            <person name="Lee S.C."/>
            <person name="Walker B."/>
            <person name="Young S."/>
            <person name="Zeng Q."/>
            <person name="Gargeya S."/>
            <person name="Fitzgerald M."/>
            <person name="Haas B."/>
            <person name="Abouelleil A."/>
            <person name="Allen A.W."/>
            <person name="Alvarado L."/>
            <person name="Arachchi H.M."/>
            <person name="Berlin A.M."/>
            <person name="Chapman S.B."/>
            <person name="Gainer-Dewar J."/>
            <person name="Goldberg J."/>
            <person name="Griggs A."/>
            <person name="Gujja S."/>
            <person name="Hansen M."/>
            <person name="Howarth C."/>
            <person name="Imamovic A."/>
            <person name="Ireland A."/>
            <person name="Larimer J."/>
            <person name="McCowan C."/>
            <person name="Murphy C."/>
            <person name="Pearson M."/>
            <person name="Poon T.W."/>
            <person name="Priest M."/>
            <person name="Roberts A."/>
            <person name="Saif S."/>
            <person name="Shea T."/>
            <person name="Sisk P."/>
            <person name="Sykes S."/>
            <person name="Wortman J."/>
            <person name="Nusbaum C."/>
            <person name="Birren B."/>
        </authorList>
    </citation>
    <scope>NUCLEOTIDE SEQUENCE [LARGE SCALE GENOMIC DNA]</scope>
    <source>
        <strain evidence="2">1006PhL</strain>
    </source>
</reference>
<dbReference type="AlphaFoldDB" id="S2K1T0"/>
<dbReference type="VEuPathDB" id="FungiDB:HMPREF1544_04000"/>